<organism evidence="3 4">
    <name type="scientific">Nibricoccus aquaticus</name>
    <dbReference type="NCBI Taxonomy" id="2576891"/>
    <lineage>
        <taxon>Bacteria</taxon>
        <taxon>Pseudomonadati</taxon>
        <taxon>Verrucomicrobiota</taxon>
        <taxon>Opitutia</taxon>
        <taxon>Opitutales</taxon>
        <taxon>Opitutaceae</taxon>
        <taxon>Nibricoccus</taxon>
    </lineage>
</organism>
<dbReference type="InterPro" id="IPR036914">
    <property type="entry name" value="MGS-like_dom_sf"/>
</dbReference>
<dbReference type="PROSITE" id="PS51855">
    <property type="entry name" value="MGS"/>
    <property type="match status" value="1"/>
</dbReference>
<evidence type="ECO:0000256" key="1">
    <source>
        <dbReference type="ARBA" id="ARBA00006287"/>
    </source>
</evidence>
<dbReference type="AlphaFoldDB" id="A0A290QAX8"/>
<dbReference type="GO" id="GO:0008929">
    <property type="term" value="F:methylglyoxal synthase activity"/>
    <property type="evidence" value="ECO:0007669"/>
    <property type="project" value="InterPro"/>
</dbReference>
<dbReference type="InterPro" id="IPR011607">
    <property type="entry name" value="MGS-like_dom"/>
</dbReference>
<gene>
    <name evidence="3" type="ORF">CMV30_17980</name>
</gene>
<dbReference type="GO" id="GO:0019242">
    <property type="term" value="P:methylglyoxal biosynthetic process"/>
    <property type="evidence" value="ECO:0007669"/>
    <property type="project" value="InterPro"/>
</dbReference>
<dbReference type="EMBL" id="CP023344">
    <property type="protein sequence ID" value="ATC65684.1"/>
    <property type="molecule type" value="Genomic_DNA"/>
</dbReference>
<name>A0A290QAX8_9BACT</name>
<evidence type="ECO:0000259" key="2">
    <source>
        <dbReference type="PROSITE" id="PS51855"/>
    </source>
</evidence>
<dbReference type="KEGG" id="vbh:CMV30_17980"/>
<keyword evidence="4" id="KW-1185">Reference proteome</keyword>
<comment type="similarity">
    <text evidence="1">Belongs to the methylglyoxal synthase family.</text>
</comment>
<protein>
    <recommendedName>
        <fullName evidence="2">MGS-like domain-containing protein</fullName>
    </recommendedName>
</protein>
<proteinExistence type="inferred from homology"/>
<sequence length="70" mass="7688">MPFVRTELAPLPARKRIALVAHDHEKDSLLAWARVHRDALAKHELFGTGTTGGMIASELGLPVRRFLSGT</sequence>
<feature type="domain" description="MGS-like" evidence="2">
    <location>
        <begin position="9"/>
        <end position="70"/>
    </location>
</feature>
<dbReference type="GO" id="GO:0005829">
    <property type="term" value="C:cytosol"/>
    <property type="evidence" value="ECO:0007669"/>
    <property type="project" value="TreeGrafter"/>
</dbReference>
<evidence type="ECO:0000313" key="4">
    <source>
        <dbReference type="Proteomes" id="UP000217265"/>
    </source>
</evidence>
<dbReference type="SUPFAM" id="SSF52335">
    <property type="entry name" value="Methylglyoxal synthase-like"/>
    <property type="match status" value="1"/>
</dbReference>
<dbReference type="OrthoDB" id="9787147at2"/>
<dbReference type="PANTHER" id="PTHR30492:SF0">
    <property type="entry name" value="METHYLGLYOXAL SYNTHASE"/>
    <property type="match status" value="1"/>
</dbReference>
<evidence type="ECO:0000313" key="3">
    <source>
        <dbReference type="EMBL" id="ATC65684.1"/>
    </source>
</evidence>
<dbReference type="PANTHER" id="PTHR30492">
    <property type="entry name" value="METHYLGLYOXAL SYNTHASE"/>
    <property type="match status" value="1"/>
</dbReference>
<dbReference type="Gene3D" id="3.40.50.1380">
    <property type="entry name" value="Methylglyoxal synthase-like domain"/>
    <property type="match status" value="1"/>
</dbReference>
<dbReference type="Proteomes" id="UP000217265">
    <property type="component" value="Chromosome"/>
</dbReference>
<accession>A0A290QAX8</accession>
<reference evidence="3 4" key="1">
    <citation type="submission" date="2017-09" db="EMBL/GenBank/DDBJ databases">
        <title>Complete genome sequence of Verrucomicrobial strain HZ-65, isolated from freshwater.</title>
        <authorList>
            <person name="Choi A."/>
        </authorList>
    </citation>
    <scope>NUCLEOTIDE SEQUENCE [LARGE SCALE GENOMIC DNA]</scope>
    <source>
        <strain evidence="3 4">HZ-65</strain>
    </source>
</reference>
<dbReference type="InterPro" id="IPR004363">
    <property type="entry name" value="Methylgl_synth"/>
</dbReference>